<dbReference type="GO" id="GO:0042645">
    <property type="term" value="C:mitochondrial nucleoid"/>
    <property type="evidence" value="ECO:0007669"/>
    <property type="project" value="TreeGrafter"/>
</dbReference>
<dbReference type="Pfam" id="PF08755">
    <property type="entry name" value="YccV-like"/>
    <property type="match status" value="1"/>
</dbReference>
<dbReference type="PROSITE" id="PS51087">
    <property type="entry name" value="APAG"/>
    <property type="match status" value="1"/>
</dbReference>
<dbReference type="KEGG" id="pmrn:116939080"/>
<protein>
    <submittedName>
        <fullName evidence="4">Polymerase delta-interacting protein 2-like isoform X1</fullName>
    </submittedName>
</protein>
<reference evidence="4" key="1">
    <citation type="submission" date="2025-08" db="UniProtKB">
        <authorList>
            <consortium name="RefSeq"/>
        </authorList>
    </citation>
    <scope>IDENTIFICATION</scope>
    <source>
        <tissue evidence="4">Sperm</tissue>
    </source>
</reference>
<dbReference type="GeneID" id="116939080"/>
<gene>
    <name evidence="4" type="primary">LOC116939080</name>
</gene>
<dbReference type="Pfam" id="PF04379">
    <property type="entry name" value="DUF525"/>
    <property type="match status" value="1"/>
</dbReference>
<dbReference type="PANTHER" id="PTHR14289:SF16">
    <property type="entry name" value="POLYMERASE DELTA-INTERACTING PROTEIN 2"/>
    <property type="match status" value="1"/>
</dbReference>
<dbReference type="GO" id="GO:0003677">
    <property type="term" value="F:DNA binding"/>
    <property type="evidence" value="ECO:0007669"/>
    <property type="project" value="InterPro"/>
</dbReference>
<dbReference type="SMART" id="SM00992">
    <property type="entry name" value="YccV-like"/>
    <property type="match status" value="1"/>
</dbReference>
<dbReference type="InterPro" id="IPR007474">
    <property type="entry name" value="ApaG_domain"/>
</dbReference>
<sequence length="390" mass="43175">MAAAAARLCSGYLGGRCSRLLASSLSPLSSSLSPLSPLASASAPLRWPGPPSGAGLPRVRHASSRNRPAGKVLEPVGVFETPKLQGRYETGQLFLHRVFGYRGVILFPWLARLYDRDVPSSMGISKKEEVDTPSAKEVSGKTQTYYQVLIDSRDCPHIRAQTEAVTFLGSHDDSRVLYAIPGLDYVGHEDVLPYMSSSPTPLQHELFHKFLQHQPGHTPAFVAQETLQTWQEKNHPWLELSDVHRETTEGVRVTVIPFYMGTRVSRPSPNTEPSAEAQNSNVYWWRYSVRLENLGDGAIQLRERHWRIFSLSGTLETVRGRGVVGREPLLSKEQPAFQYSSHVSLQAPSGHMWGTFRFERSDGKMFDARIPPFSLESSKGPKGGGSGNPG</sequence>
<accession>A0AAJ7SP16</accession>
<dbReference type="SUPFAM" id="SSF141255">
    <property type="entry name" value="YccV-like"/>
    <property type="match status" value="1"/>
</dbReference>
<feature type="domain" description="ApaG" evidence="2">
    <location>
        <begin position="245"/>
        <end position="382"/>
    </location>
</feature>
<dbReference type="GO" id="GO:0070987">
    <property type="term" value="P:error-free translesion synthesis"/>
    <property type="evidence" value="ECO:0007669"/>
    <property type="project" value="TreeGrafter"/>
</dbReference>
<dbReference type="AlphaFoldDB" id="A0AAJ7SP16"/>
<dbReference type="SUPFAM" id="SSF110069">
    <property type="entry name" value="ApaG-like"/>
    <property type="match status" value="1"/>
</dbReference>
<dbReference type="InterPro" id="IPR036623">
    <property type="entry name" value="Hemimethylated_DNA-bd_sf"/>
</dbReference>
<evidence type="ECO:0000256" key="1">
    <source>
        <dbReference type="SAM" id="MobiDB-lite"/>
    </source>
</evidence>
<dbReference type="Proteomes" id="UP001318040">
    <property type="component" value="Chromosome 5"/>
</dbReference>
<dbReference type="Gene3D" id="2.60.40.1470">
    <property type="entry name" value="ApaG domain"/>
    <property type="match status" value="1"/>
</dbReference>
<dbReference type="PANTHER" id="PTHR14289">
    <property type="entry name" value="F-BOX ONLY PROTEIN 3"/>
    <property type="match status" value="1"/>
</dbReference>
<dbReference type="InterPro" id="IPR011722">
    <property type="entry name" value="Hemimethylated_DNA-bd_dom"/>
</dbReference>
<feature type="region of interest" description="Disordered" evidence="1">
    <location>
        <begin position="371"/>
        <end position="390"/>
    </location>
</feature>
<evidence type="ECO:0000313" key="4">
    <source>
        <dbReference type="RefSeq" id="XP_032802887.1"/>
    </source>
</evidence>
<organism evidence="3 4">
    <name type="scientific">Petromyzon marinus</name>
    <name type="common">Sea lamprey</name>
    <dbReference type="NCBI Taxonomy" id="7757"/>
    <lineage>
        <taxon>Eukaryota</taxon>
        <taxon>Metazoa</taxon>
        <taxon>Chordata</taxon>
        <taxon>Craniata</taxon>
        <taxon>Vertebrata</taxon>
        <taxon>Cyclostomata</taxon>
        <taxon>Hyperoartia</taxon>
        <taxon>Petromyzontiformes</taxon>
        <taxon>Petromyzontidae</taxon>
        <taxon>Petromyzon</taxon>
    </lineage>
</organism>
<proteinExistence type="predicted"/>
<keyword evidence="3" id="KW-1185">Reference proteome</keyword>
<name>A0AAJ7SP16_PETMA</name>
<feature type="compositionally biased region" description="Gly residues" evidence="1">
    <location>
        <begin position="381"/>
        <end position="390"/>
    </location>
</feature>
<dbReference type="RefSeq" id="XP_032802887.1">
    <property type="nucleotide sequence ID" value="XM_032946996.1"/>
</dbReference>
<dbReference type="GO" id="GO:0005634">
    <property type="term" value="C:nucleus"/>
    <property type="evidence" value="ECO:0007669"/>
    <property type="project" value="TreeGrafter"/>
</dbReference>
<evidence type="ECO:0000313" key="3">
    <source>
        <dbReference type="Proteomes" id="UP001318040"/>
    </source>
</evidence>
<dbReference type="InterPro" id="IPR036767">
    <property type="entry name" value="ApaG_sf"/>
</dbReference>
<evidence type="ECO:0000259" key="2">
    <source>
        <dbReference type="PROSITE" id="PS51087"/>
    </source>
</evidence>